<dbReference type="EMBL" id="LT985188">
    <property type="protein sequence ID" value="SPD88768.1"/>
    <property type="molecule type" value="Genomic_DNA"/>
</dbReference>
<accession>A0A2N9JMG3</accession>
<evidence type="ECO:0000256" key="2">
    <source>
        <dbReference type="SAM" id="Phobius"/>
    </source>
</evidence>
<keyword evidence="2" id="KW-0472">Membrane</keyword>
<feature type="transmembrane region" description="Helical" evidence="2">
    <location>
        <begin position="259"/>
        <end position="276"/>
    </location>
</feature>
<feature type="transmembrane region" description="Helical" evidence="2">
    <location>
        <begin position="60"/>
        <end position="81"/>
    </location>
</feature>
<feature type="transmembrane region" description="Helical" evidence="2">
    <location>
        <begin position="176"/>
        <end position="199"/>
    </location>
</feature>
<keyword evidence="5" id="KW-1185">Reference proteome</keyword>
<keyword evidence="2" id="KW-1133">Transmembrane helix</keyword>
<feature type="domain" description="EamA" evidence="3">
    <location>
        <begin position="2"/>
        <end position="131"/>
    </location>
</feature>
<evidence type="ECO:0000313" key="5">
    <source>
        <dbReference type="Proteomes" id="UP000238164"/>
    </source>
</evidence>
<dbReference type="PANTHER" id="PTHR22911">
    <property type="entry name" value="ACYL-MALONYL CONDENSING ENZYME-RELATED"/>
    <property type="match status" value="1"/>
</dbReference>
<evidence type="ECO:0000259" key="3">
    <source>
        <dbReference type="Pfam" id="PF00892"/>
    </source>
</evidence>
<protein>
    <recommendedName>
        <fullName evidence="3">EamA domain-containing protein</fullName>
    </recommendedName>
</protein>
<dbReference type="Pfam" id="PF00892">
    <property type="entry name" value="EamA"/>
    <property type="match status" value="2"/>
</dbReference>
<feature type="domain" description="EamA" evidence="3">
    <location>
        <begin position="145"/>
        <end position="274"/>
    </location>
</feature>
<dbReference type="GO" id="GO:0016020">
    <property type="term" value="C:membrane"/>
    <property type="evidence" value="ECO:0007669"/>
    <property type="project" value="InterPro"/>
</dbReference>
<feature type="transmembrane region" description="Helical" evidence="2">
    <location>
        <begin position="27"/>
        <end position="48"/>
    </location>
</feature>
<feature type="transmembrane region" description="Helical" evidence="2">
    <location>
        <begin position="87"/>
        <end position="108"/>
    </location>
</feature>
<comment type="similarity">
    <text evidence="1">Belongs to the EamA transporter family.</text>
</comment>
<keyword evidence="2" id="KW-0812">Transmembrane</keyword>
<sequence>MIGPLLALGSALTWGVADFSGGMLSRRLPSAAVVGVSQACSLVALLVLLPFMPAPTSSGWIGWAIVAGLAGSGALVCFYRALAFGTVGVVSPISALAVSIPVIAGFAAGEQPRTLQVAGIVAAITGAVLASGPELRGEQHVKQQAIWYALAAAVGFGITMLAIARGSASSPMFTMVGMRSASVAAFGVAAIVLRSVGGVRPGDLPKLALLGLGDVTANALLGFATTMGLLSITAVLSALYPVVTVGLAAVILHERMKPVQIAGVVLAFVGVGLIAGG</sequence>
<evidence type="ECO:0000313" key="4">
    <source>
        <dbReference type="EMBL" id="SPD88768.1"/>
    </source>
</evidence>
<gene>
    <name evidence="4" type="ORF">MPLG2_3738</name>
</gene>
<dbReference type="Proteomes" id="UP000238164">
    <property type="component" value="Chromosome 1"/>
</dbReference>
<proteinExistence type="inferred from homology"/>
<organism evidence="4 5">
    <name type="scientific">Micropruina glycogenica</name>
    <dbReference type="NCBI Taxonomy" id="75385"/>
    <lineage>
        <taxon>Bacteria</taxon>
        <taxon>Bacillati</taxon>
        <taxon>Actinomycetota</taxon>
        <taxon>Actinomycetes</taxon>
        <taxon>Propionibacteriales</taxon>
        <taxon>Nocardioidaceae</taxon>
        <taxon>Micropruina</taxon>
    </lineage>
</organism>
<dbReference type="InterPro" id="IPR000620">
    <property type="entry name" value="EamA_dom"/>
</dbReference>
<evidence type="ECO:0000256" key="1">
    <source>
        <dbReference type="ARBA" id="ARBA00007362"/>
    </source>
</evidence>
<name>A0A2N9JMG3_9ACTN</name>
<reference evidence="4 5" key="1">
    <citation type="submission" date="2018-02" db="EMBL/GenBank/DDBJ databases">
        <authorList>
            <person name="Cohen D.B."/>
            <person name="Kent A.D."/>
        </authorList>
    </citation>
    <scope>NUCLEOTIDE SEQUENCE [LARGE SCALE GENOMIC DNA]</scope>
    <source>
        <strain evidence="4">1</strain>
    </source>
</reference>
<feature type="transmembrane region" description="Helical" evidence="2">
    <location>
        <begin position="115"/>
        <end position="133"/>
    </location>
</feature>
<dbReference type="InterPro" id="IPR037185">
    <property type="entry name" value="EmrE-like"/>
</dbReference>
<feature type="transmembrane region" description="Helical" evidence="2">
    <location>
        <begin position="145"/>
        <end position="164"/>
    </location>
</feature>
<dbReference type="AlphaFoldDB" id="A0A2N9JMG3"/>
<dbReference type="KEGG" id="mgg:MPLG2_3738"/>
<feature type="transmembrane region" description="Helical" evidence="2">
    <location>
        <begin position="219"/>
        <end position="252"/>
    </location>
</feature>
<dbReference type="OrthoDB" id="68076at2"/>
<dbReference type="PANTHER" id="PTHR22911:SF137">
    <property type="entry name" value="SOLUTE CARRIER FAMILY 35 MEMBER G2-RELATED"/>
    <property type="match status" value="1"/>
</dbReference>
<dbReference type="RefSeq" id="WP_105187200.1">
    <property type="nucleotide sequence ID" value="NZ_BAAAGO010000037.1"/>
</dbReference>
<dbReference type="SUPFAM" id="SSF103481">
    <property type="entry name" value="Multidrug resistance efflux transporter EmrE"/>
    <property type="match status" value="2"/>
</dbReference>